<reference evidence="3" key="1">
    <citation type="journal article" date="2017" name="Genome Biol. Evol.">
        <title>Comparative Genomic Analysis Identifies a Campylobacter Clade Deficient in Selenium Metabolism.</title>
        <authorList>
            <person name="Miller W.G."/>
            <person name="Yee E."/>
            <person name="Lopes B.S."/>
            <person name="Chapman M.H."/>
            <person name="Huynh S."/>
            <person name="Bono J.L."/>
            <person name="Parker C.T."/>
            <person name="Strachan N.J.C."/>
            <person name="Forbes K.J."/>
        </authorList>
    </citation>
    <scope>NUCLEOTIDE SEQUENCE [LARGE SCALE GENOMIC DNA]</scope>
    <source>
        <strain evidence="3">NCTC 13004</strain>
    </source>
</reference>
<dbReference type="GO" id="GO:0016226">
    <property type="term" value="P:iron-sulfur cluster assembly"/>
    <property type="evidence" value="ECO:0007669"/>
    <property type="project" value="InterPro"/>
</dbReference>
<dbReference type="RefSeq" id="WP_100590994.1">
    <property type="nucleotide sequence ID" value="NZ_CP015578.1"/>
</dbReference>
<accession>A0A1X9SPR2</accession>
<reference evidence="3" key="2">
    <citation type="journal article" date="2017" name="Genome Biol. Evol.">
        <title>Comparative genomic analysis identifies a Campylobacter clade deficient in selenium metabolism.</title>
        <authorList>
            <person name="Miller W.G."/>
            <person name="Yee E."/>
            <person name="Lopes B.S."/>
            <person name="Chapman M.H."/>
            <person name="Huynh S."/>
            <person name="Bono J.L."/>
            <person name="Parker C.T."/>
            <person name="Strachan N.J.C."/>
            <person name="Forbes K.J."/>
        </authorList>
    </citation>
    <scope>NUCLEOTIDE SEQUENCE [LARGE SCALE GENOMIC DNA]</scope>
    <source>
        <strain evidence="3">NCTC 13004</strain>
    </source>
</reference>
<dbReference type="SUPFAM" id="SSF117916">
    <property type="entry name" value="Fe-S cluster assembly (FSCA) domain-like"/>
    <property type="match status" value="1"/>
</dbReference>
<dbReference type="GO" id="GO:0051536">
    <property type="term" value="F:iron-sulfur cluster binding"/>
    <property type="evidence" value="ECO:0007669"/>
    <property type="project" value="InterPro"/>
</dbReference>
<proteinExistence type="predicted"/>
<dbReference type="InterPro" id="IPR001075">
    <property type="entry name" value="NIF_FeS_clus_asmbl_NifU_C"/>
</dbReference>
<dbReference type="AlphaFoldDB" id="A0A1X9SPR2"/>
<dbReference type="GeneID" id="46922009"/>
<evidence type="ECO:0000259" key="1">
    <source>
        <dbReference type="Pfam" id="PF01106"/>
    </source>
</evidence>
<evidence type="ECO:0000313" key="2">
    <source>
        <dbReference type="EMBL" id="ARQ98256.1"/>
    </source>
</evidence>
<feature type="domain" description="NIF system FeS cluster assembly NifU C-terminal" evidence="1">
    <location>
        <begin position="14"/>
        <end position="77"/>
    </location>
</feature>
<dbReference type="KEGG" id="clx:CLAN_1546"/>
<sequence>MIPFSDEELYEPVSESLKVVTPMLERDGGGIELLGIKNGVVYVRLVGHCHGCAASSQTLKFGVEKQIRNDIHPELNIVNIPMGQEFDITKM</sequence>
<dbReference type="Proteomes" id="UP000202031">
    <property type="component" value="Chromosome"/>
</dbReference>
<organism evidence="2 3">
    <name type="scientific">Campylobacter lanienae NCTC 13004</name>
    <dbReference type="NCBI Taxonomy" id="1031753"/>
    <lineage>
        <taxon>Bacteria</taxon>
        <taxon>Pseudomonadati</taxon>
        <taxon>Campylobacterota</taxon>
        <taxon>Epsilonproteobacteria</taxon>
        <taxon>Campylobacterales</taxon>
        <taxon>Campylobacteraceae</taxon>
        <taxon>Campylobacter</taxon>
    </lineage>
</organism>
<name>A0A1X9SPR2_9BACT</name>
<dbReference type="InterPro" id="IPR034904">
    <property type="entry name" value="FSCA_dom_sf"/>
</dbReference>
<protein>
    <recommendedName>
        <fullName evidence="1">NIF system FeS cluster assembly NifU C-terminal domain-containing protein</fullName>
    </recommendedName>
</protein>
<dbReference type="EMBL" id="CP015578">
    <property type="protein sequence ID" value="ARQ98256.1"/>
    <property type="molecule type" value="Genomic_DNA"/>
</dbReference>
<dbReference type="Pfam" id="PF01106">
    <property type="entry name" value="NifU"/>
    <property type="match status" value="1"/>
</dbReference>
<gene>
    <name evidence="2" type="ORF">CLAN_1546</name>
</gene>
<evidence type="ECO:0000313" key="3">
    <source>
        <dbReference type="Proteomes" id="UP000202031"/>
    </source>
</evidence>
<dbReference type="Gene3D" id="3.30.300.130">
    <property type="entry name" value="Fe-S cluster assembly (FSCA)"/>
    <property type="match status" value="1"/>
</dbReference>
<dbReference type="PANTHER" id="PTHR11178">
    <property type="entry name" value="IRON-SULFUR CLUSTER SCAFFOLD PROTEIN NFU-RELATED"/>
    <property type="match status" value="1"/>
</dbReference>
<dbReference type="GO" id="GO:0005506">
    <property type="term" value="F:iron ion binding"/>
    <property type="evidence" value="ECO:0007669"/>
    <property type="project" value="InterPro"/>
</dbReference>